<dbReference type="WBParaSite" id="MCU_000572-RA">
    <property type="protein sequence ID" value="MCU_000572-RA"/>
    <property type="gene ID" value="MCU_000572"/>
</dbReference>
<evidence type="ECO:0000313" key="1">
    <source>
        <dbReference type="WBParaSite" id="MCU_000572-RA"/>
    </source>
</evidence>
<accession>A0A5K3EJA3</accession>
<proteinExistence type="predicted"/>
<organism evidence="1">
    <name type="scientific">Mesocestoides corti</name>
    <name type="common">Flatworm</name>
    <dbReference type="NCBI Taxonomy" id="53468"/>
    <lineage>
        <taxon>Eukaryota</taxon>
        <taxon>Metazoa</taxon>
        <taxon>Spiralia</taxon>
        <taxon>Lophotrochozoa</taxon>
        <taxon>Platyhelminthes</taxon>
        <taxon>Cestoda</taxon>
        <taxon>Eucestoda</taxon>
        <taxon>Cyclophyllidea</taxon>
        <taxon>Mesocestoididae</taxon>
        <taxon>Mesocestoides</taxon>
    </lineage>
</organism>
<dbReference type="AlphaFoldDB" id="A0A5K3EJA3"/>
<sequence length="59" mass="7052">LCDSQAEVELRICHVCDSRYPKSILAVARLQFAVILTKMVMEQQQIQDIFRKRRFKERI</sequence>
<protein>
    <submittedName>
        <fullName evidence="1">DNA-directed RNA polymerase</fullName>
    </submittedName>
</protein>
<reference evidence="1" key="1">
    <citation type="submission" date="2019-11" db="UniProtKB">
        <authorList>
            <consortium name="WormBaseParasite"/>
        </authorList>
    </citation>
    <scope>IDENTIFICATION</scope>
</reference>
<name>A0A5K3EJA3_MESCO</name>